<evidence type="ECO:0000256" key="2">
    <source>
        <dbReference type="ARBA" id="ARBA00023136"/>
    </source>
</evidence>
<feature type="compositionally biased region" description="Basic and acidic residues" evidence="3">
    <location>
        <begin position="127"/>
        <end position="138"/>
    </location>
</feature>
<dbReference type="Proteomes" id="UP000319383">
    <property type="component" value="Chromosome"/>
</dbReference>
<dbReference type="InterPro" id="IPR045851">
    <property type="entry name" value="AMP-bd_C_sf"/>
</dbReference>
<dbReference type="RefSeq" id="WP_145373655.1">
    <property type="nucleotide sequence ID" value="NZ_CP036276.1"/>
</dbReference>
<comment type="subcellular location">
    <subcellularLocation>
        <location evidence="1">Membrane</location>
    </subcellularLocation>
</comment>
<feature type="region of interest" description="Disordered" evidence="3">
    <location>
        <begin position="122"/>
        <end position="141"/>
    </location>
</feature>
<dbReference type="Gene3D" id="3.30.300.30">
    <property type="match status" value="1"/>
</dbReference>
<name>A0A517ZGN3_9PLAN</name>
<feature type="domain" description="Flagellar M-ring N-terminal" evidence="4">
    <location>
        <begin position="81"/>
        <end position="214"/>
    </location>
</feature>
<keyword evidence="5" id="KW-0969">Cilium</keyword>
<feature type="compositionally biased region" description="Basic and acidic residues" evidence="3">
    <location>
        <begin position="494"/>
        <end position="509"/>
    </location>
</feature>
<accession>A0A517ZGN3</accession>
<evidence type="ECO:0000313" key="6">
    <source>
        <dbReference type="Proteomes" id="UP000319383"/>
    </source>
</evidence>
<keyword evidence="2" id="KW-0472">Membrane</keyword>
<proteinExistence type="predicted"/>
<keyword evidence="5" id="KW-0966">Cell projection</keyword>
<evidence type="ECO:0000313" key="5">
    <source>
        <dbReference type="EMBL" id="QDU41637.1"/>
    </source>
</evidence>
<dbReference type="PANTHER" id="PTHR30046">
    <property type="entry name" value="FLAGELLAR M-RING PROTEIN"/>
    <property type="match status" value="1"/>
</dbReference>
<dbReference type="AlphaFoldDB" id="A0A517ZGN3"/>
<feature type="compositionally biased region" description="Basic and acidic residues" evidence="3">
    <location>
        <begin position="322"/>
        <end position="333"/>
    </location>
</feature>
<dbReference type="Pfam" id="PF01514">
    <property type="entry name" value="YscJ_FliF"/>
    <property type="match status" value="1"/>
</dbReference>
<protein>
    <submittedName>
        <fullName evidence="5">Flagellar MS-ring protein</fullName>
    </submittedName>
</protein>
<keyword evidence="6" id="KW-1185">Reference proteome</keyword>
<dbReference type="PANTHER" id="PTHR30046:SF0">
    <property type="entry name" value="FLAGELLAR M-RING PROTEIN"/>
    <property type="match status" value="1"/>
</dbReference>
<feature type="compositionally biased region" description="Basic and acidic residues" evidence="3">
    <location>
        <begin position="294"/>
        <end position="303"/>
    </location>
</feature>
<dbReference type="InterPro" id="IPR043427">
    <property type="entry name" value="YscJ/FliF"/>
</dbReference>
<dbReference type="KEGG" id="sdyn:Mal52_00900"/>
<keyword evidence="5" id="KW-0282">Flagellum</keyword>
<feature type="region of interest" description="Disordered" evidence="3">
    <location>
        <begin position="289"/>
        <end position="340"/>
    </location>
</feature>
<reference evidence="5 6" key="1">
    <citation type="submission" date="2019-02" db="EMBL/GenBank/DDBJ databases">
        <title>Deep-cultivation of Planctomycetes and their phenomic and genomic characterization uncovers novel biology.</title>
        <authorList>
            <person name="Wiegand S."/>
            <person name="Jogler M."/>
            <person name="Boedeker C."/>
            <person name="Pinto D."/>
            <person name="Vollmers J."/>
            <person name="Rivas-Marin E."/>
            <person name="Kohn T."/>
            <person name="Peeters S.H."/>
            <person name="Heuer A."/>
            <person name="Rast P."/>
            <person name="Oberbeckmann S."/>
            <person name="Bunk B."/>
            <person name="Jeske O."/>
            <person name="Meyerdierks A."/>
            <person name="Storesund J.E."/>
            <person name="Kallscheuer N."/>
            <person name="Luecker S."/>
            <person name="Lage O.M."/>
            <person name="Pohl T."/>
            <person name="Merkel B.J."/>
            <person name="Hornburger P."/>
            <person name="Mueller R.-W."/>
            <person name="Bruemmer F."/>
            <person name="Labrenz M."/>
            <person name="Spormann A.M."/>
            <person name="Op den Camp H."/>
            <person name="Overmann J."/>
            <person name="Amann R."/>
            <person name="Jetten M.S.M."/>
            <person name="Mascher T."/>
            <person name="Medema M.H."/>
            <person name="Devos D.P."/>
            <person name="Kaster A.-K."/>
            <person name="Ovreas L."/>
            <person name="Rohde M."/>
            <person name="Galperin M.Y."/>
            <person name="Jogler C."/>
        </authorList>
    </citation>
    <scope>NUCLEOTIDE SEQUENCE [LARGE SCALE GENOMIC DNA]</scope>
    <source>
        <strain evidence="5 6">Mal52</strain>
    </source>
</reference>
<evidence type="ECO:0000256" key="1">
    <source>
        <dbReference type="ARBA" id="ARBA00004370"/>
    </source>
</evidence>
<dbReference type="InterPro" id="IPR006182">
    <property type="entry name" value="FliF_N_dom"/>
</dbReference>
<dbReference type="EMBL" id="CP036276">
    <property type="protein sequence ID" value="QDU41637.1"/>
    <property type="molecule type" value="Genomic_DNA"/>
</dbReference>
<dbReference type="GO" id="GO:0016020">
    <property type="term" value="C:membrane"/>
    <property type="evidence" value="ECO:0007669"/>
    <property type="project" value="UniProtKB-SubCell"/>
</dbReference>
<feature type="region of interest" description="Disordered" evidence="3">
    <location>
        <begin position="481"/>
        <end position="509"/>
    </location>
</feature>
<evidence type="ECO:0000256" key="3">
    <source>
        <dbReference type="SAM" id="MobiDB-lite"/>
    </source>
</evidence>
<evidence type="ECO:0000259" key="4">
    <source>
        <dbReference type="Pfam" id="PF01514"/>
    </source>
</evidence>
<organism evidence="5 6">
    <name type="scientific">Symmachiella dynata</name>
    <dbReference type="NCBI Taxonomy" id="2527995"/>
    <lineage>
        <taxon>Bacteria</taxon>
        <taxon>Pseudomonadati</taxon>
        <taxon>Planctomycetota</taxon>
        <taxon>Planctomycetia</taxon>
        <taxon>Planctomycetales</taxon>
        <taxon>Planctomycetaceae</taxon>
        <taxon>Symmachiella</taxon>
    </lineage>
</organism>
<sequence>MDGIQNIFKQIGDLWQSFSPSQKGTYTMIVALLIAAPLVYSYKGSGSDHVPLFPGIALKPHELQTVHRAMVSTGLSGWDLEGIDIVVPKGREAEFSKALAGQGGLPPEISDIVINVLQDESPWSSGDARKEKTEEGRKKQVRQQILNMDGVQEATVNWPPKERQRYFGQSKPRTGIVSVRMAGDRELMPHERKSMQVLVAGTVGISPDSVSVINLGTNRAYNPQDIDSNDMYFQRRNEEETLLQEKILSALSFIRGVVVTVAVKLEKEEATTERTVSYDAKPIVIEQTTLSKTENSRENKRSDQPGVVGNTPLEVRATAKPAQEREFQLDESQKNSITGGKESYGVIQGLRPVSSTATITIPESYYRERLADEGVLAPGPEASEEDKAAYQAKVTAEETKIKPRVTELVSKLVTAPPSEDPTSLVTVIRAPWASPEVVEGPGIMDTAGGMVNAYGRSVGLGLFALAALFMLNRSMKAVPSAPEPDIDAILNPPKPDEPEEPVREVEVLPPSRRDDVQLLVKDNPEMAAAVLNKWLSS</sequence>
<gene>
    <name evidence="5" type="ORF">Mal52_00900</name>
</gene>